<comment type="caution">
    <text evidence="2">The sequence shown here is derived from an EMBL/GenBank/DDBJ whole genome shotgun (WGS) entry which is preliminary data.</text>
</comment>
<keyword evidence="1" id="KW-1133">Transmembrane helix</keyword>
<keyword evidence="5" id="KW-1185">Reference proteome</keyword>
<reference evidence="3 5" key="2">
    <citation type="submission" date="2019-03" db="EMBL/GenBank/DDBJ databases">
        <title>Genomic Encyclopedia of Archaeal and Bacterial Type Strains, Phase II (KMG-II): from individual species to whole genera.</title>
        <authorList>
            <person name="Goeker M."/>
        </authorList>
    </citation>
    <scope>NUCLEOTIDE SEQUENCE [LARGE SCALE GENOMIC DNA]</scope>
    <source>
        <strain evidence="3 5">DSM 15594</strain>
    </source>
</reference>
<evidence type="ECO:0000313" key="4">
    <source>
        <dbReference type="Proteomes" id="UP000243640"/>
    </source>
</evidence>
<dbReference type="Proteomes" id="UP000243640">
    <property type="component" value="Unassembled WGS sequence"/>
</dbReference>
<dbReference type="Proteomes" id="UP000295058">
    <property type="component" value="Unassembled WGS sequence"/>
</dbReference>
<keyword evidence="1" id="KW-0812">Transmembrane</keyword>
<evidence type="ECO:0000313" key="5">
    <source>
        <dbReference type="Proteomes" id="UP000295058"/>
    </source>
</evidence>
<protein>
    <submittedName>
        <fullName evidence="2">Uncharacterized protein</fullName>
    </submittedName>
</protein>
<organism evidence="2 4">
    <name type="scientific">Oceanimonas baumannii</name>
    <dbReference type="NCBI Taxonomy" id="129578"/>
    <lineage>
        <taxon>Bacteria</taxon>
        <taxon>Pseudomonadati</taxon>
        <taxon>Pseudomonadota</taxon>
        <taxon>Gammaproteobacteria</taxon>
        <taxon>Aeromonadales</taxon>
        <taxon>Aeromonadaceae</taxon>
        <taxon>Oceanimonas</taxon>
    </lineage>
</organism>
<feature type="transmembrane region" description="Helical" evidence="1">
    <location>
        <begin position="55"/>
        <end position="73"/>
    </location>
</feature>
<name>A0A235CP77_9GAMM</name>
<evidence type="ECO:0000313" key="2">
    <source>
        <dbReference type="EMBL" id="OYD26373.1"/>
    </source>
</evidence>
<proteinExistence type="predicted"/>
<accession>A0A235CP77</accession>
<feature type="transmembrane region" description="Helical" evidence="1">
    <location>
        <begin position="21"/>
        <end position="43"/>
    </location>
</feature>
<gene>
    <name evidence="2" type="ORF">B6S09_02000</name>
    <name evidence="3" type="ORF">LY04_00011</name>
</gene>
<dbReference type="EMBL" id="NQJF01000001">
    <property type="protein sequence ID" value="OYD26373.1"/>
    <property type="molecule type" value="Genomic_DNA"/>
</dbReference>
<dbReference type="AlphaFoldDB" id="A0A235CP77"/>
<evidence type="ECO:0000256" key="1">
    <source>
        <dbReference type="SAM" id="Phobius"/>
    </source>
</evidence>
<sequence length="91" mass="10712">MNKKEQVKWLKTQKKGFFRHVLSYGLAFCVPLIFGGAFVQHGFYLDLSPFTSWRVYLMTMLGAVFIAGWDWLIKTRQYKKHKEKLAHKALS</sequence>
<reference evidence="2 4" key="1">
    <citation type="submission" date="2017-08" db="EMBL/GenBank/DDBJ databases">
        <title>Draft Genome Sequence of the Marine Bacterium Oceanimonas baumannii ATCC 700832.</title>
        <authorList>
            <person name="Mcclelland W.D."/>
            <person name="Brennan M.A."/>
            <person name="Trachtenberg A.M."/>
            <person name="Maclea K.S."/>
        </authorList>
    </citation>
    <scope>NUCLEOTIDE SEQUENCE [LARGE SCALE GENOMIC DNA]</scope>
    <source>
        <strain evidence="2 4">ATCC 700832</strain>
    </source>
</reference>
<dbReference type="RefSeq" id="WP_094276815.1">
    <property type="nucleotide sequence ID" value="NZ_NQJF01000001.1"/>
</dbReference>
<keyword evidence="1" id="KW-0472">Membrane</keyword>
<evidence type="ECO:0000313" key="3">
    <source>
        <dbReference type="EMBL" id="TDW61966.1"/>
    </source>
</evidence>
<dbReference type="OrthoDB" id="7065142at2"/>
<dbReference type="EMBL" id="SODO01000001">
    <property type="protein sequence ID" value="TDW61966.1"/>
    <property type="molecule type" value="Genomic_DNA"/>
</dbReference>